<evidence type="ECO:0000259" key="2">
    <source>
        <dbReference type="Pfam" id="PF01433"/>
    </source>
</evidence>
<organism evidence="3 4">
    <name type="scientific">Arsenicibacter rosenii</name>
    <dbReference type="NCBI Taxonomy" id="1750698"/>
    <lineage>
        <taxon>Bacteria</taxon>
        <taxon>Pseudomonadati</taxon>
        <taxon>Bacteroidota</taxon>
        <taxon>Cytophagia</taxon>
        <taxon>Cytophagales</taxon>
        <taxon>Spirosomataceae</taxon>
        <taxon>Arsenicibacter</taxon>
    </lineage>
</organism>
<feature type="transmembrane region" description="Helical" evidence="1">
    <location>
        <begin position="52"/>
        <end position="72"/>
    </location>
</feature>
<protein>
    <recommendedName>
        <fullName evidence="2">Peptidase M1 membrane alanine aminopeptidase domain-containing protein</fullName>
    </recommendedName>
</protein>
<keyword evidence="1" id="KW-0812">Transmembrane</keyword>
<proteinExistence type="predicted"/>
<comment type="caution">
    <text evidence="3">The sequence shown here is derived from an EMBL/GenBank/DDBJ whole genome shotgun (WGS) entry which is preliminary data.</text>
</comment>
<keyword evidence="4" id="KW-1185">Reference proteome</keyword>
<feature type="transmembrane region" description="Helical" evidence="1">
    <location>
        <begin position="527"/>
        <end position="548"/>
    </location>
</feature>
<keyword evidence="1" id="KW-0472">Membrane</keyword>
<reference evidence="3 4" key="1">
    <citation type="submission" date="2016-10" db="EMBL/GenBank/DDBJ databases">
        <title>Arsenicibacter rosenii gen. nov., sp. nov., an efficient arsenic-methylating bacterium isolated from an arsenic-contaminated paddy soil.</title>
        <authorList>
            <person name="Huang K."/>
        </authorList>
    </citation>
    <scope>NUCLEOTIDE SEQUENCE [LARGE SCALE GENOMIC DNA]</scope>
    <source>
        <strain evidence="3 4">SM-1</strain>
    </source>
</reference>
<sequence>MFADLLRFEWQFFARKKSLLLLLAAYLLLGAFMGTGARFPFPDTFVNGPYVLTYIIGLTSLPAIFSTTLLGAQTLFREQDARFDAILFATPIRKGPYVLSRFSVIFGLTTAGYALLLAGLGAGHALKTGGADTLGPFRTLNYLSPFLLFLLPNIALCTALACCIGLLTRQKLLVYVAGVFLYFLYWGISFYTNSPLIANSDPVSQATLQRAALLDPFGIAGFLAQTQHWTAWQRNHQLVSLTGNLLINRVAVLGLSGLLLVVAYRLFRLTTGQQLPARRPQSDKRLSGITTYRPVLPGGLGVAYDLRCLWQLLVTDLRSVLRSIPFLIIALGWVGFLLIETLSDVAASSRMPEKLATTSLMVRNILSAFPMMGLFAILIFGSELYWRSHATRFAFLENSTPLSGSVRLTAKWLSISTIIILLLLLSLLTGIAIQLLKANAPIRPALYASLFYLIGAPLMLNAGLVVCLQVLINRRYVAMAVSGAVLMVSHTTLGPLTGLRHPLLRFANTFRGHYSDMSGFDRTLTGFGFHLLFWTLVTLLLFALIRIIRRPGQTLSFPHLIGPACLLVAALSTGGFIARHTDLQSRRERLDWQLAYEQTYGFLKHYPQPTPVAVQTTIDLYPGEGRYQVSGAYQLKNKTGTPIDTLYLHTSQDVTLHAVGVVGGRRIRQDKAFGYTVFRLHKALRPDDSVRVVFRFSYPGSVFNTPAGFNAIVANGSFIRISRYFPQLGYEPDNEITDPAERKARHLPPVALKPLKALPATDHGFIRFDALISTEAPQTVISTGELLSRQTTGNRTCFHYRSAAPIPFRFAVASARYAVRKKTVGTTTIEAYFHPDHDRNIGHLLQVAGTSLAYAAAQFGPSPHKTIRFAEISDAAQGFAGTAYPGSLFCREQFGYQNLLTHSPQRDILAEMVSHELSHLWWGNDRISPDERAGSTLLTETLAMYTELMVYKRLYSEACLPERVHVHKDIYRQNRHAVPEDPLISLHPDKTHLSYDKGAVAMYQLYRQMGETRINKALRQFYAANAYPNHPPTALDLLRSLYAQATPADSTKIRELFTDIVTYDLRLRSATARRRASGWYTVSLSGQVIKYREDGHGRSTALPFQAPVEVQITGADGQQQRFILWPATANKLSAVLPVRFRPVAVVLDPDGKLLNREDEGKRIGISTD</sequence>
<feature type="transmembrane region" description="Helical" evidence="1">
    <location>
        <begin position="364"/>
        <end position="386"/>
    </location>
</feature>
<feature type="transmembrane region" description="Helical" evidence="1">
    <location>
        <begin position="172"/>
        <end position="192"/>
    </location>
</feature>
<dbReference type="SUPFAM" id="SSF55486">
    <property type="entry name" value="Metalloproteases ('zincins'), catalytic domain"/>
    <property type="match status" value="1"/>
</dbReference>
<feature type="transmembrane region" description="Helical" evidence="1">
    <location>
        <begin position="324"/>
        <end position="343"/>
    </location>
</feature>
<dbReference type="InterPro" id="IPR014782">
    <property type="entry name" value="Peptidase_M1_dom"/>
</dbReference>
<gene>
    <name evidence="3" type="ORF">BLX24_00980</name>
</gene>
<accession>A0A1S2VPN8</accession>
<dbReference type="OrthoDB" id="100605at2"/>
<evidence type="ECO:0000256" key="1">
    <source>
        <dbReference type="SAM" id="Phobius"/>
    </source>
</evidence>
<feature type="transmembrane region" description="Helical" evidence="1">
    <location>
        <begin position="412"/>
        <end position="433"/>
    </location>
</feature>
<dbReference type="AlphaFoldDB" id="A0A1S2VPN8"/>
<name>A0A1S2VPN8_9BACT</name>
<keyword evidence="1" id="KW-1133">Transmembrane helix</keyword>
<feature type="domain" description="Peptidase M1 membrane alanine aminopeptidase" evidence="2">
    <location>
        <begin position="903"/>
        <end position="1045"/>
    </location>
</feature>
<feature type="transmembrane region" description="Helical" evidence="1">
    <location>
        <begin position="445"/>
        <end position="472"/>
    </location>
</feature>
<dbReference type="GO" id="GO:0008237">
    <property type="term" value="F:metallopeptidase activity"/>
    <property type="evidence" value="ECO:0007669"/>
    <property type="project" value="InterPro"/>
</dbReference>
<dbReference type="Proteomes" id="UP000181790">
    <property type="component" value="Unassembled WGS sequence"/>
</dbReference>
<dbReference type="EMBL" id="MORL01000001">
    <property type="protein sequence ID" value="OIN60714.1"/>
    <property type="molecule type" value="Genomic_DNA"/>
</dbReference>
<evidence type="ECO:0000313" key="3">
    <source>
        <dbReference type="EMBL" id="OIN60714.1"/>
    </source>
</evidence>
<feature type="transmembrane region" description="Helical" evidence="1">
    <location>
        <begin position="102"/>
        <end position="126"/>
    </location>
</feature>
<dbReference type="InterPro" id="IPR027268">
    <property type="entry name" value="Peptidase_M4/M1_CTD_sf"/>
</dbReference>
<dbReference type="GO" id="GO:0008270">
    <property type="term" value="F:zinc ion binding"/>
    <property type="evidence" value="ECO:0007669"/>
    <property type="project" value="InterPro"/>
</dbReference>
<feature type="transmembrane region" description="Helical" evidence="1">
    <location>
        <begin position="560"/>
        <end position="578"/>
    </location>
</feature>
<dbReference type="RefSeq" id="WP_071501215.1">
    <property type="nucleotide sequence ID" value="NZ_MORL01000001.1"/>
</dbReference>
<dbReference type="Pfam" id="PF01433">
    <property type="entry name" value="Peptidase_M1"/>
    <property type="match status" value="1"/>
</dbReference>
<feature type="transmembrane region" description="Helical" evidence="1">
    <location>
        <begin position="246"/>
        <end position="266"/>
    </location>
</feature>
<evidence type="ECO:0000313" key="4">
    <source>
        <dbReference type="Proteomes" id="UP000181790"/>
    </source>
</evidence>
<feature type="transmembrane region" description="Helical" evidence="1">
    <location>
        <begin position="146"/>
        <end position="167"/>
    </location>
</feature>
<dbReference type="Gene3D" id="1.10.390.10">
    <property type="entry name" value="Neutral Protease Domain 2"/>
    <property type="match status" value="1"/>
</dbReference>